<dbReference type="InterPro" id="IPR029069">
    <property type="entry name" value="HotDog_dom_sf"/>
</dbReference>
<dbReference type="AlphaFoldDB" id="A0A1M5WZ93"/>
<dbReference type="STRING" id="658167.SAMN04488135_10656"/>
<accession>A0A1M5WZ93</accession>
<evidence type="ECO:0008006" key="3">
    <source>
        <dbReference type="Google" id="ProtNLM"/>
    </source>
</evidence>
<dbReference type="Proteomes" id="UP000184226">
    <property type="component" value="Unassembled WGS sequence"/>
</dbReference>
<keyword evidence="2" id="KW-1185">Reference proteome</keyword>
<evidence type="ECO:0000313" key="2">
    <source>
        <dbReference type="Proteomes" id="UP000184226"/>
    </source>
</evidence>
<dbReference type="Gene3D" id="3.10.129.10">
    <property type="entry name" value="Hotdog Thioesterase"/>
    <property type="match status" value="1"/>
</dbReference>
<dbReference type="SUPFAM" id="SSF54637">
    <property type="entry name" value="Thioesterase/thiol ester dehydrase-isomerase"/>
    <property type="match status" value="1"/>
</dbReference>
<sequence length="296" mass="31891">MFSEHKPTTHNVVAKVVARPEFVGTLHDDDMARSLGYPAALVPGIDIYAYLARLALQTWGSDWLFKGVLSSTSLRPVYHGDDLVVYAGPIEHKDGEKSVEMAVHNANGAMVASARAALSDSVDEAPDPAGYPILPRPADIPPGDPQALRTGMRFSSSAETVSASANARQVKEFLEPSSFYEQEGIVHPAYLQRLALKNAHASFAHATPPIFISTEGRHFGPARTGEKLDTPGAITRLWERKGHHYMESEQLVLANGKRPVMLIRRVTIYQARQEVSAPAPAAGGAVAGSGNPEGRP</sequence>
<dbReference type="EMBL" id="FQXE01000006">
    <property type="protein sequence ID" value="SHH92841.1"/>
    <property type="molecule type" value="Genomic_DNA"/>
</dbReference>
<organism evidence="1 2">
    <name type="scientific">Pollutimonas bauzanensis</name>
    <dbReference type="NCBI Taxonomy" id="658167"/>
    <lineage>
        <taxon>Bacteria</taxon>
        <taxon>Pseudomonadati</taxon>
        <taxon>Pseudomonadota</taxon>
        <taxon>Betaproteobacteria</taxon>
        <taxon>Burkholderiales</taxon>
        <taxon>Alcaligenaceae</taxon>
        <taxon>Pollutimonas</taxon>
    </lineage>
</organism>
<name>A0A1M5WZ93_9BURK</name>
<proteinExistence type="predicted"/>
<reference evidence="1 2" key="1">
    <citation type="submission" date="2016-11" db="EMBL/GenBank/DDBJ databases">
        <authorList>
            <person name="Jaros S."/>
            <person name="Januszkiewicz K."/>
            <person name="Wedrychowicz H."/>
        </authorList>
    </citation>
    <scope>NUCLEOTIDE SEQUENCE [LARGE SCALE GENOMIC DNA]</scope>
    <source>
        <strain evidence="1 2">CGMCC 1.10190</strain>
    </source>
</reference>
<gene>
    <name evidence="1" type="ORF">SAMN04488135_10656</name>
</gene>
<evidence type="ECO:0000313" key="1">
    <source>
        <dbReference type="EMBL" id="SHH92841.1"/>
    </source>
</evidence>
<dbReference type="OrthoDB" id="5174360at2"/>
<dbReference type="RefSeq" id="WP_073103500.1">
    <property type="nucleotide sequence ID" value="NZ_FQXE01000006.1"/>
</dbReference>
<protein>
    <recommendedName>
        <fullName evidence="3">MaoC-like domain-containing protein</fullName>
    </recommendedName>
</protein>